<keyword evidence="7" id="KW-1185">Reference proteome</keyword>
<name>A0A7H8QKN7_TALRU</name>
<evidence type="ECO:0000256" key="5">
    <source>
        <dbReference type="ARBA" id="ARBA00023002"/>
    </source>
</evidence>
<dbReference type="RefSeq" id="XP_035340481.1">
    <property type="nucleotide sequence ID" value="XM_035484588.1"/>
</dbReference>
<evidence type="ECO:0000256" key="4">
    <source>
        <dbReference type="ARBA" id="ARBA00022827"/>
    </source>
</evidence>
<evidence type="ECO:0000313" key="6">
    <source>
        <dbReference type="EMBL" id="QKX54302.1"/>
    </source>
</evidence>
<protein>
    <recommendedName>
        <fullName evidence="8">FAD-binding PCMH-type domain-containing protein</fullName>
    </recommendedName>
</protein>
<organism evidence="6 7">
    <name type="scientific">Talaromyces rugulosus</name>
    <name type="common">Penicillium rugulosum</name>
    <dbReference type="NCBI Taxonomy" id="121627"/>
    <lineage>
        <taxon>Eukaryota</taxon>
        <taxon>Fungi</taxon>
        <taxon>Dikarya</taxon>
        <taxon>Ascomycota</taxon>
        <taxon>Pezizomycotina</taxon>
        <taxon>Eurotiomycetes</taxon>
        <taxon>Eurotiomycetidae</taxon>
        <taxon>Eurotiales</taxon>
        <taxon>Trichocomaceae</taxon>
        <taxon>Talaromyces</taxon>
        <taxon>Talaromyces sect. Islandici</taxon>
    </lineage>
</organism>
<dbReference type="PANTHER" id="PTHR42973">
    <property type="entry name" value="BINDING OXIDOREDUCTASE, PUTATIVE (AFU_ORTHOLOGUE AFUA_1G17690)-RELATED"/>
    <property type="match status" value="1"/>
</dbReference>
<keyword evidence="5" id="KW-0560">Oxidoreductase</keyword>
<dbReference type="GO" id="GO:0050660">
    <property type="term" value="F:flavin adenine dinucleotide binding"/>
    <property type="evidence" value="ECO:0007669"/>
    <property type="project" value="InterPro"/>
</dbReference>
<dbReference type="AlphaFoldDB" id="A0A7H8QKN7"/>
<dbReference type="GeneID" id="55988899"/>
<evidence type="ECO:0008006" key="8">
    <source>
        <dbReference type="Google" id="ProtNLM"/>
    </source>
</evidence>
<comment type="cofactor">
    <cofactor evidence="1">
        <name>FAD</name>
        <dbReference type="ChEBI" id="CHEBI:57692"/>
    </cofactor>
</comment>
<evidence type="ECO:0000256" key="1">
    <source>
        <dbReference type="ARBA" id="ARBA00001974"/>
    </source>
</evidence>
<accession>A0A7H8QKN7</accession>
<proteinExistence type="inferred from homology"/>
<gene>
    <name evidence="6" type="ORF">TRUGW13939_01388</name>
</gene>
<keyword evidence="3" id="KW-0285">Flavoprotein</keyword>
<evidence type="ECO:0000256" key="3">
    <source>
        <dbReference type="ARBA" id="ARBA00022630"/>
    </source>
</evidence>
<dbReference type="EMBL" id="CP055898">
    <property type="protein sequence ID" value="QKX54302.1"/>
    <property type="molecule type" value="Genomic_DNA"/>
</dbReference>
<evidence type="ECO:0000313" key="7">
    <source>
        <dbReference type="Proteomes" id="UP000509510"/>
    </source>
</evidence>
<dbReference type="Proteomes" id="UP000509510">
    <property type="component" value="Chromosome I"/>
</dbReference>
<keyword evidence="4" id="KW-0274">FAD</keyword>
<dbReference type="PANTHER" id="PTHR42973:SF39">
    <property type="entry name" value="FAD-BINDING PCMH-TYPE DOMAIN-CONTAINING PROTEIN"/>
    <property type="match status" value="1"/>
</dbReference>
<sequence length="150" mass="15647">MHNLEDISFLKFTSTGYTGPAVRLAAGVQAYQANSAVASQGLRVTGGLCPTVGLAWGYVTAGRHGPLIGLHGLAADNSLEFEVVTPEKGYMVASPRENADLFWALNGGGGSAYAVILSQTTRAHSDGPVTAATLNFNKTDDATYWDAIDA</sequence>
<dbReference type="Gene3D" id="3.30.465.10">
    <property type="match status" value="1"/>
</dbReference>
<dbReference type="InterPro" id="IPR050416">
    <property type="entry name" value="FAD-linked_Oxidoreductase"/>
</dbReference>
<evidence type="ECO:0000256" key="2">
    <source>
        <dbReference type="ARBA" id="ARBA00005466"/>
    </source>
</evidence>
<dbReference type="GO" id="GO:0016491">
    <property type="term" value="F:oxidoreductase activity"/>
    <property type="evidence" value="ECO:0007669"/>
    <property type="project" value="UniProtKB-KW"/>
</dbReference>
<reference evidence="7" key="1">
    <citation type="submission" date="2020-06" db="EMBL/GenBank/DDBJ databases">
        <title>A chromosome-scale genome assembly of Talaromyces rugulosus W13939.</title>
        <authorList>
            <person name="Wang B."/>
            <person name="Guo L."/>
            <person name="Ye K."/>
            <person name="Wang L."/>
        </authorList>
    </citation>
    <scope>NUCLEOTIDE SEQUENCE [LARGE SCALE GENOMIC DNA]</scope>
    <source>
        <strain evidence="7">W13939</strain>
    </source>
</reference>
<dbReference type="SUPFAM" id="SSF56176">
    <property type="entry name" value="FAD-binding/transporter-associated domain-like"/>
    <property type="match status" value="1"/>
</dbReference>
<dbReference type="OrthoDB" id="9983560at2759"/>
<dbReference type="InterPro" id="IPR036318">
    <property type="entry name" value="FAD-bd_PCMH-like_sf"/>
</dbReference>
<comment type="similarity">
    <text evidence="2">Belongs to the oxygen-dependent FAD-linked oxidoreductase family.</text>
</comment>
<dbReference type="KEGG" id="trg:TRUGW13939_01388"/>
<dbReference type="InterPro" id="IPR016169">
    <property type="entry name" value="FAD-bd_PCMH_sub2"/>
</dbReference>